<feature type="compositionally biased region" description="Basic and acidic residues" evidence="1">
    <location>
        <begin position="158"/>
        <end position="168"/>
    </location>
</feature>
<proteinExistence type="predicted"/>
<dbReference type="Proteomes" id="UP001283361">
    <property type="component" value="Unassembled WGS sequence"/>
</dbReference>
<reference evidence="2" key="1">
    <citation type="journal article" date="2023" name="G3 (Bethesda)">
        <title>A reference genome for the long-term kleptoplast-retaining sea slug Elysia crispata morphotype clarki.</title>
        <authorList>
            <person name="Eastman K.E."/>
            <person name="Pendleton A.L."/>
            <person name="Shaikh M.A."/>
            <person name="Suttiyut T."/>
            <person name="Ogas R."/>
            <person name="Tomko P."/>
            <person name="Gavelis G."/>
            <person name="Widhalm J.R."/>
            <person name="Wisecaver J.H."/>
        </authorList>
    </citation>
    <scope>NUCLEOTIDE SEQUENCE</scope>
    <source>
        <strain evidence="2">ECLA1</strain>
    </source>
</reference>
<sequence>MSPLNPCPFVHSIRVCEVRRVIFEQRSLHNIPCIVSSDTAHWCRPHARNSIESCSDDVCNDILKHLIKDPTRIFLRLPSEILTGSNANILLGISSCPSIYPTWFVLAFDERQFICSAGLSSPRSVNTTITASAELSRPSHRWGDNPIPGPASTNSHVTIDDSKGRYLS</sequence>
<feature type="region of interest" description="Disordered" evidence="1">
    <location>
        <begin position="137"/>
        <end position="168"/>
    </location>
</feature>
<evidence type="ECO:0000313" key="3">
    <source>
        <dbReference type="Proteomes" id="UP001283361"/>
    </source>
</evidence>
<protein>
    <submittedName>
        <fullName evidence="2">Uncharacterized protein</fullName>
    </submittedName>
</protein>
<evidence type="ECO:0000313" key="2">
    <source>
        <dbReference type="EMBL" id="KAK3771641.1"/>
    </source>
</evidence>
<organism evidence="2 3">
    <name type="scientific">Elysia crispata</name>
    <name type="common">lettuce slug</name>
    <dbReference type="NCBI Taxonomy" id="231223"/>
    <lineage>
        <taxon>Eukaryota</taxon>
        <taxon>Metazoa</taxon>
        <taxon>Spiralia</taxon>
        <taxon>Lophotrochozoa</taxon>
        <taxon>Mollusca</taxon>
        <taxon>Gastropoda</taxon>
        <taxon>Heterobranchia</taxon>
        <taxon>Euthyneura</taxon>
        <taxon>Panpulmonata</taxon>
        <taxon>Sacoglossa</taxon>
        <taxon>Placobranchoidea</taxon>
        <taxon>Plakobranchidae</taxon>
        <taxon>Elysia</taxon>
    </lineage>
</organism>
<accession>A0AAE0ZMQ0</accession>
<comment type="caution">
    <text evidence="2">The sequence shown here is derived from an EMBL/GenBank/DDBJ whole genome shotgun (WGS) entry which is preliminary data.</text>
</comment>
<dbReference type="EMBL" id="JAWDGP010003693">
    <property type="protein sequence ID" value="KAK3771641.1"/>
    <property type="molecule type" value="Genomic_DNA"/>
</dbReference>
<keyword evidence="3" id="KW-1185">Reference proteome</keyword>
<evidence type="ECO:0000256" key="1">
    <source>
        <dbReference type="SAM" id="MobiDB-lite"/>
    </source>
</evidence>
<dbReference type="AlphaFoldDB" id="A0AAE0ZMQ0"/>
<name>A0AAE0ZMQ0_9GAST</name>
<gene>
    <name evidence="2" type="ORF">RRG08_047897</name>
</gene>